<evidence type="ECO:0000256" key="1">
    <source>
        <dbReference type="SAM" id="MobiDB-lite"/>
    </source>
</evidence>
<feature type="compositionally biased region" description="Low complexity" evidence="1">
    <location>
        <begin position="109"/>
        <end position="120"/>
    </location>
</feature>
<name>H8H1U9_DEIGI</name>
<dbReference type="KEGG" id="dgo:DGo_PB0227"/>
<evidence type="ECO:0000313" key="2">
    <source>
        <dbReference type="EMBL" id="AFD27496.1"/>
    </source>
</evidence>
<dbReference type="EMBL" id="CP002193">
    <property type="protein sequence ID" value="AFD27496.1"/>
    <property type="molecule type" value="Genomic_DNA"/>
</dbReference>
<accession>H8H1U9</accession>
<geneLocation type="plasmid" evidence="2 3">
    <name>P2</name>
</geneLocation>
<gene>
    <name evidence="2" type="ordered locus">DGo_PB0227</name>
</gene>
<keyword evidence="3" id="KW-1185">Reference proteome</keyword>
<dbReference type="AlphaFoldDB" id="H8H1U9"/>
<keyword evidence="2" id="KW-0614">Plasmid</keyword>
<dbReference type="HOGENOM" id="CLU_1666526_0_0_0"/>
<organism evidence="2 3">
    <name type="scientific">Deinococcus gobiensis (strain DSM 21396 / JCM 16679 / CGMCC 1.7299 / I-0)</name>
    <dbReference type="NCBI Taxonomy" id="745776"/>
    <lineage>
        <taxon>Bacteria</taxon>
        <taxon>Thermotogati</taxon>
        <taxon>Deinococcota</taxon>
        <taxon>Deinococci</taxon>
        <taxon>Deinococcales</taxon>
        <taxon>Deinococcaceae</taxon>
        <taxon>Deinococcus</taxon>
    </lineage>
</organism>
<feature type="region of interest" description="Disordered" evidence="1">
    <location>
        <begin position="99"/>
        <end position="158"/>
    </location>
</feature>
<dbReference type="RefSeq" id="WP_014686591.1">
    <property type="nucleotide sequence ID" value="NC_017791.1"/>
</dbReference>
<feature type="compositionally biased region" description="Polar residues" evidence="1">
    <location>
        <begin position="138"/>
        <end position="150"/>
    </location>
</feature>
<sequence length="158" mass="16811">MSETLTLAEIRSRLVPELHGTLLNMLRDADARSIIDGFWTDEEGGGKGYTMMASPEHQRWAQEAEAKLKACFAMKATDTIPLPAALIDKTLLEALLVKRRAHREKQSQPKTPATPDTPKTNSKGKKGGAAAAGAEAPNTASSGDPDQHTTPGGHDAVA</sequence>
<protein>
    <submittedName>
        <fullName evidence="2">Uncharacterized protein</fullName>
    </submittedName>
</protein>
<dbReference type="Proteomes" id="UP000007575">
    <property type="component" value="Plasmid P2"/>
</dbReference>
<reference evidence="2 3" key="1">
    <citation type="journal article" date="2012" name="PLoS ONE">
        <title>Genome sequence and transcriptome analysis of the radioresistant bacterium Deinococcus gobiensis: insights into the extreme environmental adaptations.</title>
        <authorList>
            <person name="Yuan M."/>
            <person name="Chen M."/>
            <person name="Zhang W."/>
            <person name="Lu W."/>
            <person name="Wang J."/>
            <person name="Yang M."/>
            <person name="Zhao P."/>
            <person name="Tang R."/>
            <person name="Li X."/>
            <person name="Hao Y."/>
            <person name="Zhou Z."/>
            <person name="Zhan Y."/>
            <person name="Yu H."/>
            <person name="Teng C."/>
            <person name="Yan Y."/>
            <person name="Ping S."/>
            <person name="Wang Y."/>
            <person name="Lin M."/>
        </authorList>
    </citation>
    <scope>NUCLEOTIDE SEQUENCE [LARGE SCALE GENOMIC DNA]</scope>
    <source>
        <strain evidence="3">DSM 21396 / JCM 16679 / CGMCC 1.7299 / I-0</strain>
        <plasmid evidence="2">P2</plasmid>
    </source>
</reference>
<evidence type="ECO:0000313" key="3">
    <source>
        <dbReference type="Proteomes" id="UP000007575"/>
    </source>
</evidence>
<proteinExistence type="predicted"/>